<sequence>MTAIRLQDAALARFARQGFDATSLAEIAADVGIKKPSIYAHFQSKDELYLSLIPRLVEAELEHAGQVLHGGQGAVGQLRAYLQDIRTRYENSEHVAFWFKALLAPPLHIYDAVMEPMHVFMDNLEDIIRTAIKGSPLAENRRGLTIETLTLTYMGLIDALQSELIYGGADKFERRLEAMWQVFETAAG</sequence>
<keyword evidence="2 4" id="KW-0238">DNA-binding</keyword>
<organism evidence="6 7">
    <name type="scientific">Corticimicrobacter populi</name>
    <dbReference type="NCBI Taxonomy" id="2175229"/>
    <lineage>
        <taxon>Bacteria</taxon>
        <taxon>Pseudomonadati</taxon>
        <taxon>Pseudomonadota</taxon>
        <taxon>Betaproteobacteria</taxon>
        <taxon>Burkholderiales</taxon>
        <taxon>Alcaligenaceae</taxon>
        <taxon>Corticimicrobacter</taxon>
    </lineage>
</organism>
<protein>
    <submittedName>
        <fullName evidence="6">TetR/AcrR family transcriptional regulator</fullName>
    </submittedName>
</protein>
<dbReference type="PANTHER" id="PTHR30055">
    <property type="entry name" value="HTH-TYPE TRANSCRIPTIONAL REGULATOR RUTR"/>
    <property type="match status" value="1"/>
</dbReference>
<dbReference type="RefSeq" id="WP_109063171.1">
    <property type="nucleotide sequence ID" value="NZ_QETA01000009.1"/>
</dbReference>
<name>A0A2V1JTD4_9BURK</name>
<evidence type="ECO:0000313" key="7">
    <source>
        <dbReference type="Proteomes" id="UP000245212"/>
    </source>
</evidence>
<evidence type="ECO:0000256" key="3">
    <source>
        <dbReference type="ARBA" id="ARBA00023163"/>
    </source>
</evidence>
<dbReference type="InterPro" id="IPR009057">
    <property type="entry name" value="Homeodomain-like_sf"/>
</dbReference>
<dbReference type="InterPro" id="IPR050109">
    <property type="entry name" value="HTH-type_TetR-like_transc_reg"/>
</dbReference>
<evidence type="ECO:0000256" key="1">
    <source>
        <dbReference type="ARBA" id="ARBA00023015"/>
    </source>
</evidence>
<dbReference type="AlphaFoldDB" id="A0A2V1JTD4"/>
<keyword evidence="7" id="KW-1185">Reference proteome</keyword>
<feature type="domain" description="HTH tetR-type" evidence="5">
    <location>
        <begin position="1"/>
        <end position="60"/>
    </location>
</feature>
<dbReference type="GO" id="GO:0000976">
    <property type="term" value="F:transcription cis-regulatory region binding"/>
    <property type="evidence" value="ECO:0007669"/>
    <property type="project" value="TreeGrafter"/>
</dbReference>
<keyword evidence="3" id="KW-0804">Transcription</keyword>
<dbReference type="Proteomes" id="UP000245212">
    <property type="component" value="Unassembled WGS sequence"/>
</dbReference>
<dbReference type="PROSITE" id="PS50977">
    <property type="entry name" value="HTH_TETR_2"/>
    <property type="match status" value="1"/>
</dbReference>
<dbReference type="PRINTS" id="PR00455">
    <property type="entry name" value="HTHTETR"/>
</dbReference>
<dbReference type="Pfam" id="PF00440">
    <property type="entry name" value="TetR_N"/>
    <property type="match status" value="1"/>
</dbReference>
<dbReference type="PANTHER" id="PTHR30055:SF238">
    <property type="entry name" value="MYCOFACTOCIN BIOSYNTHESIS TRANSCRIPTIONAL REGULATOR MFTR-RELATED"/>
    <property type="match status" value="1"/>
</dbReference>
<dbReference type="SUPFAM" id="SSF46689">
    <property type="entry name" value="Homeodomain-like"/>
    <property type="match status" value="1"/>
</dbReference>
<accession>A0A2V1JTD4</accession>
<proteinExistence type="predicted"/>
<dbReference type="Gene3D" id="1.10.357.10">
    <property type="entry name" value="Tetracycline Repressor, domain 2"/>
    <property type="match status" value="1"/>
</dbReference>
<comment type="caution">
    <text evidence="6">The sequence shown here is derived from an EMBL/GenBank/DDBJ whole genome shotgun (WGS) entry which is preliminary data.</text>
</comment>
<dbReference type="GO" id="GO:0003700">
    <property type="term" value="F:DNA-binding transcription factor activity"/>
    <property type="evidence" value="ECO:0007669"/>
    <property type="project" value="TreeGrafter"/>
</dbReference>
<evidence type="ECO:0000313" key="6">
    <source>
        <dbReference type="EMBL" id="PWF21077.1"/>
    </source>
</evidence>
<gene>
    <name evidence="6" type="ORF">DD235_16280</name>
</gene>
<evidence type="ECO:0000256" key="4">
    <source>
        <dbReference type="PROSITE-ProRule" id="PRU00335"/>
    </source>
</evidence>
<keyword evidence="1" id="KW-0805">Transcription regulation</keyword>
<evidence type="ECO:0000259" key="5">
    <source>
        <dbReference type="PROSITE" id="PS50977"/>
    </source>
</evidence>
<dbReference type="InterPro" id="IPR001647">
    <property type="entry name" value="HTH_TetR"/>
</dbReference>
<reference evidence="7" key="1">
    <citation type="submission" date="2018-05" db="EMBL/GenBank/DDBJ databases">
        <authorList>
            <person name="Li Y."/>
        </authorList>
    </citation>
    <scope>NUCLEOTIDE SEQUENCE [LARGE SCALE GENOMIC DNA]</scope>
    <source>
        <strain evidence="7">3d-2-2</strain>
    </source>
</reference>
<evidence type="ECO:0000256" key="2">
    <source>
        <dbReference type="ARBA" id="ARBA00023125"/>
    </source>
</evidence>
<feature type="DNA-binding region" description="H-T-H motif" evidence="4">
    <location>
        <begin position="23"/>
        <end position="42"/>
    </location>
</feature>
<dbReference type="EMBL" id="QETA01000009">
    <property type="protein sequence ID" value="PWF21077.1"/>
    <property type="molecule type" value="Genomic_DNA"/>
</dbReference>
<dbReference type="Gene3D" id="1.10.10.60">
    <property type="entry name" value="Homeodomain-like"/>
    <property type="match status" value="1"/>
</dbReference>